<dbReference type="EMBL" id="JAVRHS010000006">
    <property type="protein sequence ID" value="MDT0576364.1"/>
    <property type="molecule type" value="Genomic_DNA"/>
</dbReference>
<accession>A0ABU2ZJ80</accession>
<comment type="caution">
    <text evidence="1">The sequence shown here is derived from an EMBL/GenBank/DDBJ whole genome shotgun (WGS) entry which is preliminary data.</text>
</comment>
<protein>
    <submittedName>
        <fullName evidence="1">Uncharacterized protein</fullName>
    </submittedName>
</protein>
<dbReference type="RefSeq" id="WP_311340941.1">
    <property type="nucleotide sequence ID" value="NZ_JAVRHS010000006.1"/>
</dbReference>
<name>A0ABU2ZJ80_9SPHN</name>
<dbReference type="Proteomes" id="UP001259803">
    <property type="component" value="Unassembled WGS sequence"/>
</dbReference>
<reference evidence="1 2" key="1">
    <citation type="submission" date="2023-09" db="EMBL/GenBank/DDBJ databases">
        <authorList>
            <person name="Rey-Velasco X."/>
        </authorList>
    </citation>
    <scope>NUCLEOTIDE SEQUENCE [LARGE SCALE GENOMIC DNA]</scope>
    <source>
        <strain evidence="1 2">F390</strain>
    </source>
</reference>
<evidence type="ECO:0000313" key="2">
    <source>
        <dbReference type="Proteomes" id="UP001259803"/>
    </source>
</evidence>
<evidence type="ECO:0000313" key="1">
    <source>
        <dbReference type="EMBL" id="MDT0576364.1"/>
    </source>
</evidence>
<organism evidence="1 2">
    <name type="scientific">Croceicoccus esteveae</name>
    <dbReference type="NCBI Taxonomy" id="3075597"/>
    <lineage>
        <taxon>Bacteria</taxon>
        <taxon>Pseudomonadati</taxon>
        <taxon>Pseudomonadota</taxon>
        <taxon>Alphaproteobacteria</taxon>
        <taxon>Sphingomonadales</taxon>
        <taxon>Erythrobacteraceae</taxon>
        <taxon>Croceicoccus</taxon>
    </lineage>
</organism>
<keyword evidence="2" id="KW-1185">Reference proteome</keyword>
<sequence length="82" mass="9698">MYRSISDWFDFSIQEDIDAWFAAAERLDFGAPYNSDLRPFQQTGGKVLFWNGVSDPCCSDIETEEFFRRSWEQGRWWHGGFS</sequence>
<proteinExistence type="predicted"/>
<gene>
    <name evidence="1" type="ORF">RM533_09205</name>
</gene>